<accession>A0A194V746</accession>
<dbReference type="EMBL" id="KN714735">
    <property type="protein sequence ID" value="KUI59750.1"/>
    <property type="molecule type" value="Genomic_DNA"/>
</dbReference>
<dbReference type="OrthoDB" id="5237488at2759"/>
<keyword evidence="2" id="KW-1185">Reference proteome</keyword>
<protein>
    <submittedName>
        <fullName evidence="1">Uncharacterized protein</fullName>
    </submittedName>
</protein>
<evidence type="ECO:0000313" key="2">
    <source>
        <dbReference type="Proteomes" id="UP000078576"/>
    </source>
</evidence>
<dbReference type="AlphaFoldDB" id="A0A194V746"/>
<evidence type="ECO:0000313" key="1">
    <source>
        <dbReference type="EMBL" id="KUI59750.1"/>
    </source>
</evidence>
<name>A0A194V746_CYTMA</name>
<dbReference type="Proteomes" id="UP000078576">
    <property type="component" value="Unassembled WGS sequence"/>
</dbReference>
<proteinExistence type="predicted"/>
<reference evidence="2" key="1">
    <citation type="submission" date="2014-12" db="EMBL/GenBank/DDBJ databases">
        <title>Genome Sequence of Valsa Canker Pathogens Uncovers a Specific Adaption of Colonization on Woody Bark.</title>
        <authorList>
            <person name="Yin Z."/>
            <person name="Liu H."/>
            <person name="Gao X."/>
            <person name="Li Z."/>
            <person name="Song N."/>
            <person name="Ke X."/>
            <person name="Dai Q."/>
            <person name="Wu Y."/>
            <person name="Sun Y."/>
            <person name="Xu J.-R."/>
            <person name="Kang Z.K."/>
            <person name="Wang L."/>
            <person name="Huang L."/>
        </authorList>
    </citation>
    <scope>NUCLEOTIDE SEQUENCE [LARGE SCALE GENOMIC DNA]</scope>
    <source>
        <strain evidence="2">SXYL134</strain>
    </source>
</reference>
<organism evidence="1 2">
    <name type="scientific">Cytospora mali</name>
    <name type="common">Apple Valsa canker fungus</name>
    <name type="synonym">Valsa mali</name>
    <dbReference type="NCBI Taxonomy" id="578113"/>
    <lineage>
        <taxon>Eukaryota</taxon>
        <taxon>Fungi</taxon>
        <taxon>Dikarya</taxon>
        <taxon>Ascomycota</taxon>
        <taxon>Pezizomycotina</taxon>
        <taxon>Sordariomycetes</taxon>
        <taxon>Sordariomycetidae</taxon>
        <taxon>Diaporthales</taxon>
        <taxon>Cytosporaceae</taxon>
        <taxon>Cytospora</taxon>
    </lineage>
</organism>
<sequence>MAGSAGPSSSLVTGDKSIESLALANFVMGSKSLIADAETCVLEGNGALLPLGWAQKLYAMIDVAEAQIRNGQASYDPEYAQQQSRDSWDSAEVWLRSNEQIKKSITEDSLHVNNGGGRTSSIDLTDERKMSVGSVMLAELCNSHAHIEPSFVLQKPQSKLEEIQEDIYALLSVISMQMADFRSLKKRQTSELAWFSILEEEYEILVDLNSQIEDLYEPWDGMGEGLNCSRSGSMLSQPNFKQFSTCAVKKGSAKVET</sequence>
<gene>
    <name evidence="1" type="ORF">VP1G_06982</name>
</gene>